<protein>
    <submittedName>
        <fullName evidence="2">Uncharacterized protein</fullName>
    </submittedName>
</protein>
<dbReference type="RefSeq" id="WP_094668209.1">
    <property type="nucleotide sequence ID" value="NZ_MWWW01000025.1"/>
</dbReference>
<accession>A0A261FEX5</accession>
<organism evidence="2 3">
    <name type="scientific">Bifidobacterium myosotis</name>
    <dbReference type="NCBI Taxonomy" id="1630166"/>
    <lineage>
        <taxon>Bacteria</taxon>
        <taxon>Bacillati</taxon>
        <taxon>Actinomycetota</taxon>
        <taxon>Actinomycetes</taxon>
        <taxon>Bifidobacteriales</taxon>
        <taxon>Bifidobacteriaceae</taxon>
        <taxon>Bifidobacterium</taxon>
    </lineage>
</organism>
<feature type="region of interest" description="Disordered" evidence="1">
    <location>
        <begin position="1"/>
        <end position="117"/>
    </location>
</feature>
<dbReference type="Proteomes" id="UP000216871">
    <property type="component" value="Unassembled WGS sequence"/>
</dbReference>
<reference evidence="2 3" key="1">
    <citation type="journal article" date="2017" name="BMC Genomics">
        <title>Comparative genomic and phylogenomic analyses of the Bifidobacteriaceae family.</title>
        <authorList>
            <person name="Lugli G.A."/>
            <person name="Milani C."/>
            <person name="Turroni F."/>
            <person name="Duranti S."/>
            <person name="Mancabelli L."/>
            <person name="Mangifesta M."/>
            <person name="Ferrario C."/>
            <person name="Modesto M."/>
            <person name="Mattarelli P."/>
            <person name="Jiri K."/>
            <person name="van Sinderen D."/>
            <person name="Ventura M."/>
        </authorList>
    </citation>
    <scope>NUCLEOTIDE SEQUENCE [LARGE SCALE GENOMIC DNA]</scope>
    <source>
        <strain evidence="2 3">DSM 100196</strain>
    </source>
</reference>
<name>A0A261FEX5_9BIFI</name>
<evidence type="ECO:0000256" key="1">
    <source>
        <dbReference type="SAM" id="MobiDB-lite"/>
    </source>
</evidence>
<evidence type="ECO:0000313" key="2">
    <source>
        <dbReference type="EMBL" id="OZG57721.1"/>
    </source>
</evidence>
<feature type="compositionally biased region" description="Polar residues" evidence="1">
    <location>
        <begin position="70"/>
        <end position="85"/>
    </location>
</feature>
<dbReference type="EMBL" id="MWWW01000025">
    <property type="protein sequence ID" value="OZG57721.1"/>
    <property type="molecule type" value="Genomic_DNA"/>
</dbReference>
<gene>
    <name evidence="2" type="ORF">BMYO_1794</name>
</gene>
<sequence length="298" mass="30991">MSGKTNGEQDFDPDEPHFSDEELEAALAGFEKEFADDSSNPAASPETGHAADGEDGADVDRIGQAGPAEQTHQSGQIHQSNQTGRDGQQDATGADQDEKDGHPAQPGQSADFDEQAAADAVNEAMADVVDPSLGFDNELAGLLGNKAKVALIVTRVASAELLAAFCQLSDIAAECVGSNQGAIAVLKNLDGDGPEAAAKDLTTVVSGMAVVLAVNRADKLEATMYLQGEAGQSFAPPVLFTSTPRFVEDMMLGIVTLAQLKTQGFEVVDSAGLTHDEAMQVLANHTKRGRGGRGTRIE</sequence>
<dbReference type="AlphaFoldDB" id="A0A261FEX5"/>
<evidence type="ECO:0000313" key="3">
    <source>
        <dbReference type="Proteomes" id="UP000216871"/>
    </source>
</evidence>
<keyword evidence="3" id="KW-1185">Reference proteome</keyword>
<proteinExistence type="predicted"/>
<dbReference type="OrthoDB" id="3238607at2"/>
<comment type="caution">
    <text evidence="2">The sequence shown here is derived from an EMBL/GenBank/DDBJ whole genome shotgun (WGS) entry which is preliminary data.</text>
</comment>